<evidence type="ECO:0000256" key="4">
    <source>
        <dbReference type="ARBA" id="ARBA00022617"/>
    </source>
</evidence>
<name>B9M0Y8_GEODF</name>
<keyword evidence="7" id="KW-0106">Calcium</keyword>
<dbReference type="KEGG" id="geo:Geob_2641"/>
<proteinExistence type="inferred from homology"/>
<organism evidence="13 14">
    <name type="scientific">Geotalea daltonii (strain DSM 22248 / JCM 15807 / FRC-32)</name>
    <name type="common">Geobacter daltonii</name>
    <dbReference type="NCBI Taxonomy" id="316067"/>
    <lineage>
        <taxon>Bacteria</taxon>
        <taxon>Pseudomonadati</taxon>
        <taxon>Thermodesulfobacteriota</taxon>
        <taxon>Desulfuromonadia</taxon>
        <taxon>Geobacterales</taxon>
        <taxon>Geobacteraceae</taxon>
        <taxon>Geotalea</taxon>
    </lineage>
</organism>
<keyword evidence="5" id="KW-0479">Metal-binding</keyword>
<dbReference type="GO" id="GO:0042279">
    <property type="term" value="F:nitrite reductase (cytochrome, ammonia-forming) activity"/>
    <property type="evidence" value="ECO:0007669"/>
    <property type="project" value="UniProtKB-EC"/>
</dbReference>
<dbReference type="InterPro" id="IPR036280">
    <property type="entry name" value="Multihaem_cyt_sf"/>
</dbReference>
<dbReference type="GO" id="GO:0030288">
    <property type="term" value="C:outer membrane-bounded periplasmic space"/>
    <property type="evidence" value="ECO:0007669"/>
    <property type="project" value="TreeGrafter"/>
</dbReference>
<evidence type="ECO:0000256" key="1">
    <source>
        <dbReference type="ARBA" id="ARBA00004196"/>
    </source>
</evidence>
<evidence type="ECO:0000256" key="3">
    <source>
        <dbReference type="ARBA" id="ARBA00011887"/>
    </source>
</evidence>
<reference evidence="13 14" key="1">
    <citation type="submission" date="2009-01" db="EMBL/GenBank/DDBJ databases">
        <title>Complete sequence of Geobacter sp. FRC-32.</title>
        <authorList>
            <consortium name="US DOE Joint Genome Institute"/>
            <person name="Lucas S."/>
            <person name="Copeland A."/>
            <person name="Lapidus A."/>
            <person name="Glavina del Rio T."/>
            <person name="Dalin E."/>
            <person name="Tice H."/>
            <person name="Bruce D."/>
            <person name="Goodwin L."/>
            <person name="Pitluck S."/>
            <person name="Saunders E."/>
            <person name="Brettin T."/>
            <person name="Detter J.C."/>
            <person name="Han C."/>
            <person name="Larimer F."/>
            <person name="Land M."/>
            <person name="Hauser L."/>
            <person name="Kyrpides N."/>
            <person name="Ovchinnikova G."/>
            <person name="Kostka J."/>
            <person name="Richardson P."/>
        </authorList>
    </citation>
    <scope>NUCLEOTIDE SEQUENCE [LARGE SCALE GENOMIC DNA]</scope>
    <source>
        <strain evidence="14">DSM 22248 / JCM 15807 / FRC-32</strain>
    </source>
</reference>
<feature type="signal peptide" evidence="11">
    <location>
        <begin position="1"/>
        <end position="22"/>
    </location>
</feature>
<comment type="subcellular location">
    <subcellularLocation>
        <location evidence="1">Cell envelope</location>
    </subcellularLocation>
</comment>
<dbReference type="HOGENOM" id="CLU_764522_0_0_7"/>
<comment type="similarity">
    <text evidence="2">Belongs to the cytochrome c-552 family.</text>
</comment>
<dbReference type="GO" id="GO:0019645">
    <property type="term" value="P:anaerobic electron transport chain"/>
    <property type="evidence" value="ECO:0007669"/>
    <property type="project" value="TreeGrafter"/>
</dbReference>
<dbReference type="GO" id="GO:0046872">
    <property type="term" value="F:metal ion binding"/>
    <property type="evidence" value="ECO:0007669"/>
    <property type="project" value="UniProtKB-KW"/>
</dbReference>
<protein>
    <recommendedName>
        <fullName evidence="3">nitrite reductase (cytochrome; ammonia-forming)</fullName>
        <ecNumber evidence="3">1.7.2.2</ecNumber>
    </recommendedName>
</protein>
<evidence type="ECO:0000256" key="9">
    <source>
        <dbReference type="ARBA" id="ARBA00023004"/>
    </source>
</evidence>
<keyword evidence="4" id="KW-0349">Heme</keyword>
<dbReference type="GO" id="GO:0020037">
    <property type="term" value="F:heme binding"/>
    <property type="evidence" value="ECO:0007669"/>
    <property type="project" value="TreeGrafter"/>
</dbReference>
<evidence type="ECO:0000256" key="6">
    <source>
        <dbReference type="ARBA" id="ARBA00022729"/>
    </source>
</evidence>
<feature type="domain" description="Outer membrane cytochrome MtrC/MtrF-like" evidence="12">
    <location>
        <begin position="155"/>
        <end position="312"/>
    </location>
</feature>
<sequence>MYKILFISVSLLAMSLSISAFGADKVTHLDGTKVPRGCATCHNRFNFKTGGGVAICIVCHGDPSRISQEYKFMPKKFAPKMSDQKNVEAEFKKPYRHPAFEFSAGVHRAQENFPETDSRAQRHATCGDCHNVHYSTSTNKFAGLKNKRGLVTSISNEYELCYRCHGDSANLPSRSTNKRVLFASTNPSFHPIEAEGRNSAVVSLLKPYKEKKIIPGDVSRISCSDCHGSDNSSSPSGPHGSNYEFILVENYSIRDNQSESPQNYALCYRCHSRTSIMSDESFKYHSLHINGRAAGSSFSGTSCHTCHDSHGSTEYKYLIRFNQEIVAANANGTLKFVEKGVASFRGECYLSCHGVDHDPKKY</sequence>
<dbReference type="Proteomes" id="UP000007721">
    <property type="component" value="Chromosome"/>
</dbReference>
<dbReference type="Pfam" id="PF22113">
    <property type="entry name" value="Mtrc-MtrF_II-IV_dom"/>
    <property type="match status" value="1"/>
</dbReference>
<gene>
    <name evidence="13" type="ordered locus">Geob_2641</name>
</gene>
<dbReference type="PANTHER" id="PTHR30633:SF0">
    <property type="entry name" value="CYTOCHROME C-552"/>
    <property type="match status" value="1"/>
</dbReference>
<evidence type="ECO:0000313" key="14">
    <source>
        <dbReference type="Proteomes" id="UP000007721"/>
    </source>
</evidence>
<dbReference type="EC" id="1.7.2.2" evidence="3"/>
<evidence type="ECO:0000256" key="10">
    <source>
        <dbReference type="ARBA" id="ARBA00049131"/>
    </source>
</evidence>
<dbReference type="InterPro" id="IPR054337">
    <property type="entry name" value="Mtrc-MtrF-like_dom_II/IV"/>
</dbReference>
<dbReference type="RefSeq" id="WP_012647720.1">
    <property type="nucleotide sequence ID" value="NC_011979.1"/>
</dbReference>
<dbReference type="InterPro" id="IPR003321">
    <property type="entry name" value="Cyt_c552"/>
</dbReference>
<comment type="catalytic activity">
    <reaction evidence="10">
        <text>6 Fe(III)-[cytochrome c] + NH4(+) + 2 H2O = 6 Fe(II)-[cytochrome c] + nitrite + 8 H(+)</text>
        <dbReference type="Rhea" id="RHEA:13089"/>
        <dbReference type="Rhea" id="RHEA-COMP:10350"/>
        <dbReference type="Rhea" id="RHEA-COMP:14399"/>
        <dbReference type="ChEBI" id="CHEBI:15377"/>
        <dbReference type="ChEBI" id="CHEBI:15378"/>
        <dbReference type="ChEBI" id="CHEBI:16301"/>
        <dbReference type="ChEBI" id="CHEBI:28938"/>
        <dbReference type="ChEBI" id="CHEBI:29033"/>
        <dbReference type="ChEBI" id="CHEBI:29034"/>
        <dbReference type="EC" id="1.7.2.2"/>
    </reaction>
</comment>
<keyword evidence="14" id="KW-1185">Reference proteome</keyword>
<keyword evidence="6 11" id="KW-0732">Signal</keyword>
<feature type="chain" id="PRO_5002888564" description="nitrite reductase (cytochrome; ammonia-forming)" evidence="11">
    <location>
        <begin position="23"/>
        <end position="362"/>
    </location>
</feature>
<dbReference type="EMBL" id="CP001390">
    <property type="protein sequence ID" value="ACM20991.1"/>
    <property type="molecule type" value="Genomic_DNA"/>
</dbReference>
<keyword evidence="8" id="KW-0560">Oxidoreductase</keyword>
<dbReference type="PANTHER" id="PTHR30633">
    <property type="entry name" value="CYTOCHROME C-552 RESPIRATORY NITRITE REDUCTASE"/>
    <property type="match status" value="1"/>
</dbReference>
<keyword evidence="9" id="KW-0408">Iron</keyword>
<evidence type="ECO:0000256" key="5">
    <source>
        <dbReference type="ARBA" id="ARBA00022723"/>
    </source>
</evidence>
<dbReference type="STRING" id="316067.Geob_2641"/>
<dbReference type="SUPFAM" id="SSF48695">
    <property type="entry name" value="Multiheme cytochromes"/>
    <property type="match status" value="1"/>
</dbReference>
<evidence type="ECO:0000256" key="7">
    <source>
        <dbReference type="ARBA" id="ARBA00022837"/>
    </source>
</evidence>
<evidence type="ECO:0000313" key="13">
    <source>
        <dbReference type="EMBL" id="ACM20991.1"/>
    </source>
</evidence>
<evidence type="ECO:0000256" key="8">
    <source>
        <dbReference type="ARBA" id="ARBA00023002"/>
    </source>
</evidence>
<dbReference type="AlphaFoldDB" id="B9M0Y8"/>
<evidence type="ECO:0000259" key="12">
    <source>
        <dbReference type="Pfam" id="PF22113"/>
    </source>
</evidence>
<accession>B9M0Y8</accession>
<dbReference type="eggNOG" id="COG3005">
    <property type="taxonomic scope" value="Bacteria"/>
</dbReference>
<dbReference type="OrthoDB" id="5428211at2"/>
<evidence type="ECO:0000256" key="2">
    <source>
        <dbReference type="ARBA" id="ARBA00009288"/>
    </source>
</evidence>
<evidence type="ECO:0000256" key="11">
    <source>
        <dbReference type="SAM" id="SignalP"/>
    </source>
</evidence>